<dbReference type="EMBL" id="ML976614">
    <property type="protein sequence ID" value="KAF1852146.1"/>
    <property type="molecule type" value="Genomic_DNA"/>
</dbReference>
<evidence type="ECO:0000313" key="3">
    <source>
        <dbReference type="Proteomes" id="UP000800039"/>
    </source>
</evidence>
<proteinExistence type="predicted"/>
<comment type="caution">
    <text evidence="2">The sequence shown here is derived from an EMBL/GenBank/DDBJ whole genome shotgun (WGS) entry which is preliminary data.</text>
</comment>
<gene>
    <name evidence="2" type="ORF">K460DRAFT_47609</name>
</gene>
<dbReference type="RefSeq" id="XP_040794709.1">
    <property type="nucleotide sequence ID" value="XM_040938445.1"/>
</dbReference>
<evidence type="ECO:0000256" key="1">
    <source>
        <dbReference type="SAM" id="MobiDB-lite"/>
    </source>
</evidence>
<name>A0A9P4GW76_9PLEO</name>
<reference evidence="2" key="1">
    <citation type="submission" date="2020-01" db="EMBL/GenBank/DDBJ databases">
        <authorList>
            <consortium name="DOE Joint Genome Institute"/>
            <person name="Haridas S."/>
            <person name="Albert R."/>
            <person name="Binder M."/>
            <person name="Bloem J."/>
            <person name="Labutti K."/>
            <person name="Salamov A."/>
            <person name="Andreopoulos B."/>
            <person name="Baker S.E."/>
            <person name="Barry K."/>
            <person name="Bills G."/>
            <person name="Bluhm B.H."/>
            <person name="Cannon C."/>
            <person name="Castanera R."/>
            <person name="Culley D.E."/>
            <person name="Daum C."/>
            <person name="Ezra D."/>
            <person name="Gonzalez J.B."/>
            <person name="Henrissat B."/>
            <person name="Kuo A."/>
            <person name="Liang C."/>
            <person name="Lipzen A."/>
            <person name="Lutzoni F."/>
            <person name="Magnuson J."/>
            <person name="Mondo S."/>
            <person name="Nolan M."/>
            <person name="Ohm R."/>
            <person name="Pangilinan J."/>
            <person name="Park H.-J."/>
            <person name="Ramirez L."/>
            <person name="Alfaro M."/>
            <person name="Sun H."/>
            <person name="Tritt A."/>
            <person name="Yoshinaga Y."/>
            <person name="Zwiers L.-H."/>
            <person name="Turgeon B.G."/>
            <person name="Goodwin S.B."/>
            <person name="Spatafora J.W."/>
            <person name="Crous P.W."/>
            <person name="Grigoriev I.V."/>
        </authorList>
    </citation>
    <scope>NUCLEOTIDE SEQUENCE</scope>
    <source>
        <strain evidence="2">CBS 394.84</strain>
    </source>
</reference>
<organism evidence="2 3">
    <name type="scientific">Cucurbitaria berberidis CBS 394.84</name>
    <dbReference type="NCBI Taxonomy" id="1168544"/>
    <lineage>
        <taxon>Eukaryota</taxon>
        <taxon>Fungi</taxon>
        <taxon>Dikarya</taxon>
        <taxon>Ascomycota</taxon>
        <taxon>Pezizomycotina</taxon>
        <taxon>Dothideomycetes</taxon>
        <taxon>Pleosporomycetidae</taxon>
        <taxon>Pleosporales</taxon>
        <taxon>Pleosporineae</taxon>
        <taxon>Cucurbitariaceae</taxon>
        <taxon>Cucurbitaria</taxon>
    </lineage>
</organism>
<feature type="region of interest" description="Disordered" evidence="1">
    <location>
        <begin position="94"/>
        <end position="123"/>
    </location>
</feature>
<accession>A0A9P4GW76</accession>
<dbReference type="Proteomes" id="UP000800039">
    <property type="component" value="Unassembled WGS sequence"/>
</dbReference>
<keyword evidence="3" id="KW-1185">Reference proteome</keyword>
<evidence type="ECO:0000313" key="2">
    <source>
        <dbReference type="EMBL" id="KAF1852146.1"/>
    </source>
</evidence>
<dbReference type="AlphaFoldDB" id="A0A9P4GW76"/>
<sequence>MPSQVCNRCSPMLVPVPYLIISKLRNQSRILEKTFVAPNSGHQLGPCPTFPTVSTTHHTRAYSDNLWFQVASTRRHCIMSLFVAIHPRYHAPGMKARQRRVGKKAPKSPLSKVAAGDGTVSDADHSHESWVRSSVILIGAITTFVLDKGIFARNNYFRK</sequence>
<protein>
    <submittedName>
        <fullName evidence="2">Uncharacterized protein</fullName>
    </submittedName>
</protein>
<dbReference type="GeneID" id="63855701"/>
<feature type="compositionally biased region" description="Basic residues" evidence="1">
    <location>
        <begin position="96"/>
        <end position="106"/>
    </location>
</feature>